<dbReference type="RefSeq" id="WP_200360002.1">
    <property type="nucleotide sequence ID" value="NZ_JAENIL010000129.1"/>
</dbReference>
<accession>A0A934VUP6</accession>
<feature type="compositionally biased region" description="Low complexity" evidence="1">
    <location>
        <begin position="127"/>
        <end position="136"/>
    </location>
</feature>
<dbReference type="AlphaFoldDB" id="A0A934VUP6"/>
<evidence type="ECO:0000256" key="2">
    <source>
        <dbReference type="SAM" id="Phobius"/>
    </source>
</evidence>
<evidence type="ECO:0000313" key="3">
    <source>
        <dbReference type="EMBL" id="MBK1880729.1"/>
    </source>
</evidence>
<keyword evidence="2" id="KW-0812">Transmembrane</keyword>
<gene>
    <name evidence="3" type="ORF">JIN87_27855</name>
</gene>
<keyword evidence="4" id="KW-1185">Reference proteome</keyword>
<dbReference type="EMBL" id="JAENIL010000129">
    <property type="protein sequence ID" value="MBK1880729.1"/>
    <property type="molecule type" value="Genomic_DNA"/>
</dbReference>
<sequence>MKKSLAILGVILLTIPLLWLLSAVGDALEMSRNPESITKEKIIDLVYSYKGSGFMGMMAIMWLGFVVDGFGYRERWLWKTMLTFGFVWLFHIPTGTMVGLALFIYTIGNRKKFKNKSGEPGGGHNSGGSASSIVTP</sequence>
<comment type="caution">
    <text evidence="3">The sequence shown here is derived from an EMBL/GenBank/DDBJ whole genome shotgun (WGS) entry which is preliminary data.</text>
</comment>
<dbReference type="Proteomes" id="UP000617628">
    <property type="component" value="Unassembled WGS sequence"/>
</dbReference>
<evidence type="ECO:0000313" key="4">
    <source>
        <dbReference type="Proteomes" id="UP000617628"/>
    </source>
</evidence>
<keyword evidence="2" id="KW-0472">Membrane</keyword>
<keyword evidence="2" id="KW-1133">Transmembrane helix</keyword>
<proteinExistence type="predicted"/>
<organism evidence="3 4">
    <name type="scientific">Pelagicoccus mobilis</name>
    <dbReference type="NCBI Taxonomy" id="415221"/>
    <lineage>
        <taxon>Bacteria</taxon>
        <taxon>Pseudomonadati</taxon>
        <taxon>Verrucomicrobiota</taxon>
        <taxon>Opitutia</taxon>
        <taxon>Puniceicoccales</taxon>
        <taxon>Pelagicoccaceae</taxon>
        <taxon>Pelagicoccus</taxon>
    </lineage>
</organism>
<evidence type="ECO:0000256" key="1">
    <source>
        <dbReference type="SAM" id="MobiDB-lite"/>
    </source>
</evidence>
<feature type="transmembrane region" description="Helical" evidence="2">
    <location>
        <begin position="51"/>
        <end position="72"/>
    </location>
</feature>
<feature type="transmembrane region" description="Helical" evidence="2">
    <location>
        <begin position="84"/>
        <end position="107"/>
    </location>
</feature>
<feature type="region of interest" description="Disordered" evidence="1">
    <location>
        <begin position="114"/>
        <end position="136"/>
    </location>
</feature>
<reference evidence="3" key="1">
    <citation type="submission" date="2021-01" db="EMBL/GenBank/DDBJ databases">
        <title>Modified the classification status of verrucomicrobia.</title>
        <authorList>
            <person name="Feng X."/>
        </authorList>
    </citation>
    <scope>NUCLEOTIDE SEQUENCE</scope>
    <source>
        <strain evidence="3">KCTC 13126</strain>
    </source>
</reference>
<name>A0A934VUP6_9BACT</name>
<protein>
    <submittedName>
        <fullName evidence="3">Uncharacterized protein</fullName>
    </submittedName>
</protein>